<accession>A0A218MM05</accession>
<evidence type="ECO:0000313" key="1">
    <source>
        <dbReference type="EMBL" id="ASF00326.1"/>
    </source>
</evidence>
<protein>
    <recommendedName>
        <fullName evidence="2">Head completion protein</fullName>
    </recommendedName>
</protein>
<proteinExistence type="predicted"/>
<sequence length="197" mass="21766">MADLVTVSEYKTAEGIAGTQNDARLTVLVPQVSDLVKKYCGTSFIDFYSSAKTETFNISDNVTSVVVMSETPLNSVTSVKERDNPSTAYVTLTNNTDYYIDTASDSIFRLDSSGNRKAFKHGFGSVQVIYTAGYSTAPKDLELAVFDLITYYLKDEHKQRRTLGGATIQNQGTAGLRTSTDFPDHIKRVLDLYRVVI</sequence>
<dbReference type="EMBL" id="KY052827">
    <property type="protein sequence ID" value="ASF00326.1"/>
    <property type="molecule type" value="Genomic_DNA"/>
</dbReference>
<reference evidence="1" key="1">
    <citation type="submission" date="2016-10" db="EMBL/GenBank/DDBJ databases">
        <authorList>
            <person name="Varghese N."/>
        </authorList>
    </citation>
    <scope>NUCLEOTIDE SEQUENCE</scope>
</reference>
<organism evidence="1">
    <name type="scientific">uncultured virus</name>
    <dbReference type="NCBI Taxonomy" id="340016"/>
    <lineage>
        <taxon>Viruses</taxon>
        <taxon>environmental samples</taxon>
    </lineage>
</organism>
<dbReference type="InterPro" id="IPR056472">
    <property type="entry name" value="HCP"/>
</dbReference>
<evidence type="ECO:0008006" key="2">
    <source>
        <dbReference type="Google" id="ProtNLM"/>
    </source>
</evidence>
<reference evidence="1" key="2">
    <citation type="journal article" date="2017" name="Nat. Commun.">
        <title>Single-virus genomics reveals hidden cosmopolitan and abundant viruses.</title>
        <authorList>
            <person name="Martinez-Hernandez F."/>
            <person name="Fornas O."/>
            <person name="Lluesma Gomez M."/>
            <person name="Bolduc B."/>
            <person name="de la Cruz Pena M.J."/>
            <person name="Martinez J.M."/>
            <person name="Anton J."/>
            <person name="Gasol J.M."/>
            <person name="Rosselli R."/>
            <person name="Rodriguez-Valera F."/>
            <person name="Sullivan M.B."/>
            <person name="Acinas S.G."/>
            <person name="Martinez-Garcia M."/>
        </authorList>
    </citation>
    <scope>NUCLEOTIDE SEQUENCE</scope>
</reference>
<name>A0A218MM05_9VIRU</name>
<dbReference type="Pfam" id="PF24163">
    <property type="entry name" value="HCP"/>
    <property type="match status" value="1"/>
</dbReference>